<dbReference type="AlphaFoldDB" id="A0A8E6F0M1"/>
<keyword evidence="2" id="KW-0812">Transmembrane</keyword>
<dbReference type="RefSeq" id="WP_213499923.1">
    <property type="nucleotide sequence ID" value="NZ_CP074694.1"/>
</dbReference>
<accession>A0A8E6F0M1</accession>
<reference evidence="3" key="1">
    <citation type="submission" date="2021-05" db="EMBL/GenBank/DDBJ databases">
        <title>Complete genome sequence of the cellulolytic planctomycete Telmatocola sphagniphila SP2T and characterization of the first cellulase from planctomycetes.</title>
        <authorList>
            <person name="Rakitin A.L."/>
            <person name="Beletsky A.V."/>
            <person name="Naumoff D.G."/>
            <person name="Kulichevskaya I.S."/>
            <person name="Mardanov A.V."/>
            <person name="Ravin N.V."/>
            <person name="Dedysh S.N."/>
        </authorList>
    </citation>
    <scope>NUCLEOTIDE SEQUENCE</scope>
    <source>
        <strain evidence="3">SP2T</strain>
    </source>
</reference>
<keyword evidence="4" id="KW-1185">Reference proteome</keyword>
<feature type="transmembrane region" description="Helical" evidence="2">
    <location>
        <begin position="61"/>
        <end position="79"/>
    </location>
</feature>
<evidence type="ECO:0000313" key="4">
    <source>
        <dbReference type="Proteomes" id="UP000676194"/>
    </source>
</evidence>
<dbReference type="Proteomes" id="UP000676194">
    <property type="component" value="Chromosome"/>
</dbReference>
<organism evidence="3 4">
    <name type="scientific">Telmatocola sphagniphila</name>
    <dbReference type="NCBI Taxonomy" id="1123043"/>
    <lineage>
        <taxon>Bacteria</taxon>
        <taxon>Pseudomonadati</taxon>
        <taxon>Planctomycetota</taxon>
        <taxon>Planctomycetia</taxon>
        <taxon>Gemmatales</taxon>
        <taxon>Gemmataceae</taxon>
    </lineage>
</organism>
<protein>
    <recommendedName>
        <fullName evidence="5">DUF4328 domain-containing protein</fullName>
    </recommendedName>
</protein>
<dbReference type="KEGG" id="tsph:KIH39_12510"/>
<dbReference type="EMBL" id="CP074694">
    <property type="protein sequence ID" value="QVL34691.1"/>
    <property type="molecule type" value="Genomic_DNA"/>
</dbReference>
<feature type="transmembrane region" description="Helical" evidence="2">
    <location>
        <begin position="131"/>
        <end position="152"/>
    </location>
</feature>
<feature type="transmembrane region" description="Helical" evidence="2">
    <location>
        <begin position="16"/>
        <end position="41"/>
    </location>
</feature>
<evidence type="ECO:0000256" key="2">
    <source>
        <dbReference type="SAM" id="Phobius"/>
    </source>
</evidence>
<feature type="region of interest" description="Disordered" evidence="1">
    <location>
        <begin position="185"/>
        <end position="208"/>
    </location>
</feature>
<evidence type="ECO:0000256" key="1">
    <source>
        <dbReference type="SAM" id="MobiDB-lite"/>
    </source>
</evidence>
<gene>
    <name evidence="3" type="ORF">KIH39_12510</name>
</gene>
<evidence type="ECO:0000313" key="3">
    <source>
        <dbReference type="EMBL" id="QVL34691.1"/>
    </source>
</evidence>
<evidence type="ECO:0008006" key="5">
    <source>
        <dbReference type="Google" id="ProtNLM"/>
    </source>
</evidence>
<keyword evidence="2" id="KW-0472">Membrane</keyword>
<name>A0A8E6F0M1_9BACT</name>
<proteinExistence type="predicted"/>
<sequence>MGPGFPQANAQPAQQAAIIIALVAIFIVVLVYLATSILFLISLQRTLEAVKRRNRTLEPGLVWLLLVPILNLFWVHVLAKQIPRSLQNEYSDRGWNTAGESFAFKAGQVWSWATILEIFASIASEISQSPFIKLVNVAFLIAIACSSVSFWVQTASYRRELKLRKTNNFTYDLTSELEAYTTELSLDPPDGEWQAAPPKPKVQREDIDDLERRAREL</sequence>
<keyword evidence="2" id="KW-1133">Transmembrane helix</keyword>